<evidence type="ECO:0000313" key="2">
    <source>
        <dbReference type="Proteomes" id="UP001152799"/>
    </source>
</evidence>
<protein>
    <submittedName>
        <fullName evidence="1">Uncharacterized protein</fullName>
    </submittedName>
</protein>
<keyword evidence="2" id="KW-1185">Reference proteome</keyword>
<dbReference type="AlphaFoldDB" id="A0A9N9QD86"/>
<dbReference type="EMBL" id="OU892279">
    <property type="protein sequence ID" value="CAG9765584.1"/>
    <property type="molecule type" value="Genomic_DNA"/>
</dbReference>
<sequence length="139" mass="15403">MITHSYFCVNLSVVKIKSCIIKEAEVNMVVPLAAVTGDQEAETHTVAHLAVVNTDLTEVGAAITVVPQEVSMAHQEVSMVHQEDLMVHQEDSMAHQEVSMAHQEVLMAHREVQVVLMVQDVREVSEGQVDNMEDLVINF</sequence>
<proteinExistence type="predicted"/>
<reference evidence="1" key="1">
    <citation type="submission" date="2022-01" db="EMBL/GenBank/DDBJ databases">
        <authorList>
            <person name="King R."/>
        </authorList>
    </citation>
    <scope>NUCLEOTIDE SEQUENCE</scope>
</reference>
<organism evidence="1 2">
    <name type="scientific">Ceutorhynchus assimilis</name>
    <name type="common">cabbage seed weevil</name>
    <dbReference type="NCBI Taxonomy" id="467358"/>
    <lineage>
        <taxon>Eukaryota</taxon>
        <taxon>Metazoa</taxon>
        <taxon>Ecdysozoa</taxon>
        <taxon>Arthropoda</taxon>
        <taxon>Hexapoda</taxon>
        <taxon>Insecta</taxon>
        <taxon>Pterygota</taxon>
        <taxon>Neoptera</taxon>
        <taxon>Endopterygota</taxon>
        <taxon>Coleoptera</taxon>
        <taxon>Polyphaga</taxon>
        <taxon>Cucujiformia</taxon>
        <taxon>Curculionidae</taxon>
        <taxon>Ceutorhynchinae</taxon>
        <taxon>Ceutorhynchus</taxon>
    </lineage>
</organism>
<accession>A0A9N9QD86</accession>
<gene>
    <name evidence="1" type="ORF">CEUTPL_LOCUS6189</name>
</gene>
<dbReference type="Proteomes" id="UP001152799">
    <property type="component" value="Chromosome 3"/>
</dbReference>
<evidence type="ECO:0000313" key="1">
    <source>
        <dbReference type="EMBL" id="CAG9765584.1"/>
    </source>
</evidence>
<name>A0A9N9QD86_9CUCU</name>